<gene>
    <name evidence="1" type="ORF">ACEN34_00435</name>
</gene>
<evidence type="ECO:0008006" key="3">
    <source>
        <dbReference type="Google" id="ProtNLM"/>
    </source>
</evidence>
<dbReference type="RefSeq" id="WP_407136656.1">
    <property type="nucleotide sequence ID" value="NZ_JBGQPK010000001.1"/>
</dbReference>
<proteinExistence type="predicted"/>
<protein>
    <recommendedName>
        <fullName evidence="3">DUF4868 domain-containing protein</fullName>
    </recommendedName>
</protein>
<accession>A0ABW8U8U5</accession>
<dbReference type="EMBL" id="JBGQPK010000001">
    <property type="protein sequence ID" value="MFL2028088.1"/>
    <property type="molecule type" value="Genomic_DNA"/>
</dbReference>
<keyword evidence="2" id="KW-1185">Reference proteome</keyword>
<reference evidence="1 2" key="1">
    <citation type="submission" date="2024-08" db="EMBL/GenBank/DDBJ databases">
        <authorList>
            <person name="Arias E."/>
        </authorList>
    </citation>
    <scope>NUCLEOTIDE SEQUENCE [LARGE SCALE GENOMIC DNA]</scope>
    <source>
        <strain evidence="1 2">FAM 25317</strain>
    </source>
</reference>
<evidence type="ECO:0000313" key="2">
    <source>
        <dbReference type="Proteomes" id="UP001625389"/>
    </source>
</evidence>
<name>A0ABW8U8U5_9LACO</name>
<dbReference type="Proteomes" id="UP001625389">
    <property type="component" value="Unassembled WGS sequence"/>
</dbReference>
<organism evidence="1 2">
    <name type="scientific">Loigolactobacillus zhaoyuanensis</name>
    <dbReference type="NCBI Taxonomy" id="2486017"/>
    <lineage>
        <taxon>Bacteria</taxon>
        <taxon>Bacillati</taxon>
        <taxon>Bacillota</taxon>
        <taxon>Bacilli</taxon>
        <taxon>Lactobacillales</taxon>
        <taxon>Lactobacillaceae</taxon>
        <taxon>Loigolactobacillus</taxon>
    </lineage>
</organism>
<comment type="caution">
    <text evidence="1">The sequence shown here is derived from an EMBL/GenBank/DDBJ whole genome shotgun (WGS) entry which is preliminary data.</text>
</comment>
<sequence>MTPHEAIRQSLESIRTDFWELDPKTKQPVRELKLHEFASFLACERPLPLNATILRDFAGQAIKPKALGEKYQPDFDFSSTFFTDDQPFNNQYMFVGLNVAARTGAADTREWWNFHDKKLPTNTFKLYLELNQDERYRGCYITDVIKNTVDSDSANVGQNFFFTKSKKLSFIQPVSDQQRAAKLFEWDKNAAATALATDQPYERLYASMADALQEVVTNHEVFNKSARLFVAECKAINPEKIIVFGDTAKEALTQMLATTAFDNEPAVRKLVENCAEIRHYAYRKNFNAWITEYAPKAITDVEDTVIIDQ</sequence>
<evidence type="ECO:0000313" key="1">
    <source>
        <dbReference type="EMBL" id="MFL2028088.1"/>
    </source>
</evidence>